<proteinExistence type="predicted"/>
<evidence type="ECO:0000313" key="1">
    <source>
        <dbReference type="EMBL" id="GKV26052.1"/>
    </source>
</evidence>
<name>A0AAV5KN32_9ROSI</name>
<dbReference type="Proteomes" id="UP001054252">
    <property type="component" value="Unassembled WGS sequence"/>
</dbReference>
<reference evidence="1 2" key="1">
    <citation type="journal article" date="2021" name="Commun. Biol.">
        <title>The genome of Shorea leprosula (Dipterocarpaceae) highlights the ecological relevance of drought in aseasonal tropical rainforests.</title>
        <authorList>
            <person name="Ng K.K.S."/>
            <person name="Kobayashi M.J."/>
            <person name="Fawcett J.A."/>
            <person name="Hatakeyama M."/>
            <person name="Paape T."/>
            <person name="Ng C.H."/>
            <person name="Ang C.C."/>
            <person name="Tnah L.H."/>
            <person name="Lee C.T."/>
            <person name="Nishiyama T."/>
            <person name="Sese J."/>
            <person name="O'Brien M.J."/>
            <person name="Copetti D."/>
            <person name="Mohd Noor M.I."/>
            <person name="Ong R.C."/>
            <person name="Putra M."/>
            <person name="Sireger I.Z."/>
            <person name="Indrioko S."/>
            <person name="Kosugi Y."/>
            <person name="Izuno A."/>
            <person name="Isagi Y."/>
            <person name="Lee S.L."/>
            <person name="Shimizu K.K."/>
        </authorList>
    </citation>
    <scope>NUCLEOTIDE SEQUENCE [LARGE SCALE GENOMIC DNA]</scope>
    <source>
        <strain evidence="1">214</strain>
    </source>
</reference>
<sequence length="59" mass="6485">MASLACSANCKAKLLTPRYLWLSEVFPSWLTTINCVVDSNAARSEQGPSLVPCPFRQDP</sequence>
<dbReference type="AlphaFoldDB" id="A0AAV5KN32"/>
<organism evidence="1 2">
    <name type="scientific">Rubroshorea leprosula</name>
    <dbReference type="NCBI Taxonomy" id="152421"/>
    <lineage>
        <taxon>Eukaryota</taxon>
        <taxon>Viridiplantae</taxon>
        <taxon>Streptophyta</taxon>
        <taxon>Embryophyta</taxon>
        <taxon>Tracheophyta</taxon>
        <taxon>Spermatophyta</taxon>
        <taxon>Magnoliopsida</taxon>
        <taxon>eudicotyledons</taxon>
        <taxon>Gunneridae</taxon>
        <taxon>Pentapetalae</taxon>
        <taxon>rosids</taxon>
        <taxon>malvids</taxon>
        <taxon>Malvales</taxon>
        <taxon>Dipterocarpaceae</taxon>
        <taxon>Rubroshorea</taxon>
    </lineage>
</organism>
<keyword evidence="2" id="KW-1185">Reference proteome</keyword>
<protein>
    <submittedName>
        <fullName evidence="1">Uncharacterized protein</fullName>
    </submittedName>
</protein>
<dbReference type="EMBL" id="BPVZ01000071">
    <property type="protein sequence ID" value="GKV26052.1"/>
    <property type="molecule type" value="Genomic_DNA"/>
</dbReference>
<comment type="caution">
    <text evidence="1">The sequence shown here is derived from an EMBL/GenBank/DDBJ whole genome shotgun (WGS) entry which is preliminary data.</text>
</comment>
<accession>A0AAV5KN32</accession>
<gene>
    <name evidence="1" type="ORF">SLEP1_g35414</name>
</gene>
<evidence type="ECO:0000313" key="2">
    <source>
        <dbReference type="Proteomes" id="UP001054252"/>
    </source>
</evidence>